<accession>A0ABD0KLN7</accession>
<evidence type="ECO:0000256" key="2">
    <source>
        <dbReference type="ARBA" id="ARBA00023186"/>
    </source>
</evidence>
<evidence type="ECO:0000256" key="4">
    <source>
        <dbReference type="SAM" id="MobiDB-lite"/>
    </source>
</evidence>
<feature type="compositionally biased region" description="Basic and acidic residues" evidence="4">
    <location>
        <begin position="105"/>
        <end position="132"/>
    </location>
</feature>
<protein>
    <recommendedName>
        <fullName evidence="7">Prefoldin subunit 2</fullName>
    </recommendedName>
</protein>
<dbReference type="InterPro" id="IPR009053">
    <property type="entry name" value="Prefoldin"/>
</dbReference>
<keyword evidence="6" id="KW-1185">Reference proteome</keyword>
<comment type="similarity">
    <text evidence="1">Belongs to the prefoldin subunit beta family.</text>
</comment>
<comment type="caution">
    <text evidence="5">The sequence shown here is derived from an EMBL/GenBank/DDBJ whole genome shotgun (WGS) entry which is preliminary data.</text>
</comment>
<sequence>MSSGKAPKGKSQEQVVAGFQELRQQQRAIASRIAEVEMDMKEHELVIETLKEVAPERRCYRMVGGVLVERTVSDVLPALTSNKEQMANFVENMTKQLETKGKEINTYREEHNIRIRGEEENSREEKPEKDTKSGGGVLVANNS</sequence>
<dbReference type="Pfam" id="PF01920">
    <property type="entry name" value="Prefoldin_2"/>
    <property type="match status" value="1"/>
</dbReference>
<dbReference type="FunFam" id="1.10.287.370:FF:000002">
    <property type="entry name" value="Prefoldin subunit 2"/>
    <property type="match status" value="1"/>
</dbReference>
<evidence type="ECO:0000313" key="5">
    <source>
        <dbReference type="EMBL" id="KAK7487987.1"/>
    </source>
</evidence>
<proteinExistence type="inferred from homology"/>
<dbReference type="EMBL" id="JACVVK020000156">
    <property type="protein sequence ID" value="KAK7487987.1"/>
    <property type="molecule type" value="Genomic_DNA"/>
</dbReference>
<evidence type="ECO:0000256" key="3">
    <source>
        <dbReference type="ARBA" id="ARBA00024667"/>
    </source>
</evidence>
<feature type="region of interest" description="Disordered" evidence="4">
    <location>
        <begin position="105"/>
        <end position="143"/>
    </location>
</feature>
<reference evidence="5 6" key="1">
    <citation type="journal article" date="2023" name="Sci. Data">
        <title>Genome assembly of the Korean intertidal mud-creeper Batillaria attramentaria.</title>
        <authorList>
            <person name="Patra A.K."/>
            <person name="Ho P.T."/>
            <person name="Jun S."/>
            <person name="Lee S.J."/>
            <person name="Kim Y."/>
            <person name="Won Y.J."/>
        </authorList>
    </citation>
    <scope>NUCLEOTIDE SEQUENCE [LARGE SCALE GENOMIC DNA]</scope>
    <source>
        <strain evidence="5">Wonlab-2016</strain>
    </source>
</reference>
<dbReference type="Gene3D" id="1.10.287.370">
    <property type="match status" value="1"/>
</dbReference>
<name>A0ABD0KLN7_9CAEN</name>
<dbReference type="AlphaFoldDB" id="A0ABD0KLN7"/>
<evidence type="ECO:0008006" key="7">
    <source>
        <dbReference type="Google" id="ProtNLM"/>
    </source>
</evidence>
<dbReference type="SUPFAM" id="SSF46579">
    <property type="entry name" value="Prefoldin"/>
    <property type="match status" value="1"/>
</dbReference>
<dbReference type="Proteomes" id="UP001519460">
    <property type="component" value="Unassembled WGS sequence"/>
</dbReference>
<evidence type="ECO:0000313" key="6">
    <source>
        <dbReference type="Proteomes" id="UP001519460"/>
    </source>
</evidence>
<organism evidence="5 6">
    <name type="scientific">Batillaria attramentaria</name>
    <dbReference type="NCBI Taxonomy" id="370345"/>
    <lineage>
        <taxon>Eukaryota</taxon>
        <taxon>Metazoa</taxon>
        <taxon>Spiralia</taxon>
        <taxon>Lophotrochozoa</taxon>
        <taxon>Mollusca</taxon>
        <taxon>Gastropoda</taxon>
        <taxon>Caenogastropoda</taxon>
        <taxon>Sorbeoconcha</taxon>
        <taxon>Cerithioidea</taxon>
        <taxon>Batillariidae</taxon>
        <taxon>Batillaria</taxon>
    </lineage>
</organism>
<keyword evidence="2" id="KW-0143">Chaperone</keyword>
<gene>
    <name evidence="5" type="ORF">BaRGS_00020732</name>
</gene>
<dbReference type="PANTHER" id="PTHR13303">
    <property type="entry name" value="PREFOLDIN SUBUNIT 2"/>
    <property type="match status" value="1"/>
</dbReference>
<comment type="function">
    <text evidence="3">Binds specifically to cytosolic chaperonin (c-CPN) and transfers target proteins to it. Binds to nascent polypeptide chain and promotes folding in an environment in which there are many competing pathways for nonnative proteins.</text>
</comment>
<dbReference type="CDD" id="cd23163">
    <property type="entry name" value="Prefoldin_2"/>
    <property type="match status" value="1"/>
</dbReference>
<dbReference type="InterPro" id="IPR002777">
    <property type="entry name" value="PFD_beta-like"/>
</dbReference>
<dbReference type="InterPro" id="IPR027235">
    <property type="entry name" value="PFD2"/>
</dbReference>
<evidence type="ECO:0000256" key="1">
    <source>
        <dbReference type="ARBA" id="ARBA00008045"/>
    </source>
</evidence>